<dbReference type="PATRIC" id="fig|883067.3.peg.796"/>
<sequence>MFSYFHPEEEFQVWKVENYCHRCPHAVLDISFNDGERYRGMFEAAYDSENGGDLDIEMDDPRYDEFHQIVFEISEIIHDGPRRYHTYLSIDYRDFPTLITDINTGDTVYSAQTDPSRT</sequence>
<keyword evidence="2" id="KW-1185">Reference proteome</keyword>
<dbReference type="Proteomes" id="UP000014393">
    <property type="component" value="Unassembled WGS sequence"/>
</dbReference>
<name>S2VLF5_9ACTO</name>
<dbReference type="OrthoDB" id="3268353at2"/>
<dbReference type="eggNOG" id="ENOG50322ER">
    <property type="taxonomic scope" value="Bacteria"/>
</dbReference>
<protein>
    <submittedName>
        <fullName evidence="1">Uncharacterized protein</fullName>
    </submittedName>
</protein>
<comment type="caution">
    <text evidence="1">The sequence shown here is derived from an EMBL/GenBank/DDBJ whole genome shotgun (WGS) entry which is preliminary data.</text>
</comment>
<dbReference type="HOGENOM" id="CLU_1999023_0_0_11"/>
<gene>
    <name evidence="1" type="ORF">HMPREF9237_00814</name>
</gene>
<evidence type="ECO:0000313" key="1">
    <source>
        <dbReference type="EMBL" id="EPD26880.1"/>
    </source>
</evidence>
<dbReference type="AlphaFoldDB" id="S2VLF5"/>
<accession>S2VLF5</accession>
<proteinExistence type="predicted"/>
<dbReference type="EMBL" id="AGWM01000010">
    <property type="protein sequence ID" value="EPD26880.1"/>
    <property type="molecule type" value="Genomic_DNA"/>
</dbReference>
<reference evidence="1 2" key="1">
    <citation type="submission" date="2013-05" db="EMBL/GenBank/DDBJ databases">
        <title>The Genome Sequence of Actinobaculum schaalii FB123-CNA2.</title>
        <authorList>
            <consortium name="The Broad Institute Genomics Platform"/>
            <person name="Earl A."/>
            <person name="Ward D."/>
            <person name="Feldgarden M."/>
            <person name="Gevers D."/>
            <person name="Saerens B."/>
            <person name="Vaneechoutte M."/>
            <person name="Walker B."/>
            <person name="Young S."/>
            <person name="Zeng Q."/>
            <person name="Gargeya S."/>
            <person name="Fitzgerald M."/>
            <person name="Haas B."/>
            <person name="Abouelleil A."/>
            <person name="Allen A.W."/>
            <person name="Alvarado L."/>
            <person name="Arachchi H.M."/>
            <person name="Berlin A.M."/>
            <person name="Chapman S.B."/>
            <person name="Gainer-Dewar J."/>
            <person name="Goldberg J."/>
            <person name="Griggs A."/>
            <person name="Gujja S."/>
            <person name="Hansen M."/>
            <person name="Howarth C."/>
            <person name="Imamovic A."/>
            <person name="Ireland A."/>
            <person name="Larimer J."/>
            <person name="McCowan C."/>
            <person name="Murphy C."/>
            <person name="Pearson M."/>
            <person name="Poon T.W."/>
            <person name="Priest M."/>
            <person name="Roberts A."/>
            <person name="Saif S."/>
            <person name="Shea T."/>
            <person name="Sisk P."/>
            <person name="Sykes S."/>
            <person name="Wortman J."/>
            <person name="Nusbaum C."/>
            <person name="Birren B."/>
        </authorList>
    </citation>
    <scope>NUCLEOTIDE SEQUENCE [LARGE SCALE GENOMIC DNA]</scope>
    <source>
        <strain evidence="1 2">FB123-CNA-2</strain>
    </source>
</reference>
<dbReference type="RefSeq" id="WP_016442440.1">
    <property type="nucleotide sequence ID" value="NZ_KE150262.1"/>
</dbReference>
<organism evidence="1 2">
    <name type="scientific">Actinotignum schaalii FB123-CNA-2</name>
    <dbReference type="NCBI Taxonomy" id="883067"/>
    <lineage>
        <taxon>Bacteria</taxon>
        <taxon>Bacillati</taxon>
        <taxon>Actinomycetota</taxon>
        <taxon>Actinomycetes</taxon>
        <taxon>Actinomycetales</taxon>
        <taxon>Actinomycetaceae</taxon>
        <taxon>Actinotignum</taxon>
    </lineage>
</organism>
<evidence type="ECO:0000313" key="2">
    <source>
        <dbReference type="Proteomes" id="UP000014393"/>
    </source>
</evidence>